<sequence>MGKAKRRSLLAKIFPRSSLRRSTGLLIITCFLSSAFFSVLVFANADYVIGAFDYLTSFIPISRSDSKLIVVTTRQPIIQKKRTLSIYDENRVYNDFNYLNPSTLTYEKRTYSNNVQVLFRLPKKTPIFALLLIFHGCSRTANDWFNTIERQRIIGAAIDLGYGCLAFQATDDFSRCWSNEVDMSSNNDVEMVWAGLKGFYNEYPKLESLPRFTFGSSSGGIFSSIFAINPRYKIQGQIIFISIVLPEIVQTRVKKEGYPPTAWIYMPRDIEFASEARINDSKRVFAEENIPHISYIIESLCVTSTIFHERIPTITKETSLYIFYRLQQNHWLDPQNYLKYNPRRKNTWQEFLLIPVNKTLISTDISKNLNEHKTILPDFFNTLYGEHEISFERSFEALQWHKNIYDNKTKSVL</sequence>
<evidence type="ECO:0000313" key="1">
    <source>
        <dbReference type="EMBL" id="CAF0773457.1"/>
    </source>
</evidence>
<evidence type="ECO:0000313" key="2">
    <source>
        <dbReference type="EMBL" id="CAF0934148.1"/>
    </source>
</evidence>
<keyword evidence="4" id="KW-1185">Reference proteome</keyword>
<protein>
    <submittedName>
        <fullName evidence="3">Uncharacterized protein</fullName>
    </submittedName>
</protein>
<evidence type="ECO:0000313" key="4">
    <source>
        <dbReference type="Proteomes" id="UP000663832"/>
    </source>
</evidence>
<accession>A0A814XNG2</accession>
<proteinExistence type="predicted"/>
<reference evidence="3" key="1">
    <citation type="submission" date="2021-02" db="EMBL/GenBank/DDBJ databases">
        <authorList>
            <person name="Nowell W R."/>
        </authorList>
    </citation>
    <scope>NUCLEOTIDE SEQUENCE</scope>
</reference>
<dbReference type="Proteomes" id="UP000663832">
    <property type="component" value="Unassembled WGS sequence"/>
</dbReference>
<name>A0A814XNG2_9BILA</name>
<dbReference type="EMBL" id="CAJNOM010000009">
    <property type="protein sequence ID" value="CAF0773457.1"/>
    <property type="molecule type" value="Genomic_DNA"/>
</dbReference>
<organism evidence="3 4">
    <name type="scientific">Adineta steineri</name>
    <dbReference type="NCBI Taxonomy" id="433720"/>
    <lineage>
        <taxon>Eukaryota</taxon>
        <taxon>Metazoa</taxon>
        <taxon>Spiralia</taxon>
        <taxon>Gnathifera</taxon>
        <taxon>Rotifera</taxon>
        <taxon>Eurotatoria</taxon>
        <taxon>Bdelloidea</taxon>
        <taxon>Adinetida</taxon>
        <taxon>Adinetidae</taxon>
        <taxon>Adineta</taxon>
    </lineage>
</organism>
<gene>
    <name evidence="2" type="ORF">BJG266_LOCUS12267</name>
    <name evidence="3" type="ORF">QVE165_LOCUS26538</name>
    <name evidence="1" type="ORF">QVE165_LOCUS2740</name>
</gene>
<evidence type="ECO:0000313" key="3">
    <source>
        <dbReference type="EMBL" id="CAF1214213.1"/>
    </source>
</evidence>
<dbReference type="SUPFAM" id="SSF53474">
    <property type="entry name" value="alpha/beta-Hydrolases"/>
    <property type="match status" value="1"/>
</dbReference>
<dbReference type="InterPro" id="IPR029058">
    <property type="entry name" value="AB_hydrolase_fold"/>
</dbReference>
<dbReference type="OrthoDB" id="10022521at2759"/>
<dbReference type="Proteomes" id="UP000663877">
    <property type="component" value="Unassembled WGS sequence"/>
</dbReference>
<dbReference type="PANTHER" id="PTHR35128:SF1">
    <property type="entry name" value="SECRETION-REGULATING GUANINE NUCLEOTIDE EXCHANGE FACTOR"/>
    <property type="match status" value="1"/>
</dbReference>
<dbReference type="AlphaFoldDB" id="A0A814XNG2"/>
<dbReference type="EMBL" id="CAJNOI010000047">
    <property type="protein sequence ID" value="CAF0934148.1"/>
    <property type="molecule type" value="Genomic_DNA"/>
</dbReference>
<dbReference type="EMBL" id="CAJNOM010000197">
    <property type="protein sequence ID" value="CAF1214213.1"/>
    <property type="molecule type" value="Genomic_DNA"/>
</dbReference>
<comment type="caution">
    <text evidence="3">The sequence shown here is derived from an EMBL/GenBank/DDBJ whole genome shotgun (WGS) entry which is preliminary data.</text>
</comment>
<dbReference type="PANTHER" id="PTHR35128">
    <property type="entry name" value="SECRETION-REGULATING GUANINE NUCLEOTIDE EXCHANGE FACTOR"/>
    <property type="match status" value="1"/>
</dbReference>